<evidence type="ECO:0000259" key="4">
    <source>
        <dbReference type="PROSITE" id="PS50949"/>
    </source>
</evidence>
<dbReference type="GO" id="GO:0003700">
    <property type="term" value="F:DNA-binding transcription factor activity"/>
    <property type="evidence" value="ECO:0007669"/>
    <property type="project" value="InterPro"/>
</dbReference>
<dbReference type="Gene3D" id="3.40.1410.10">
    <property type="entry name" value="Chorismate lyase-like"/>
    <property type="match status" value="1"/>
</dbReference>
<dbReference type="InterPro" id="IPR000524">
    <property type="entry name" value="Tscrpt_reg_HTH_GntR"/>
</dbReference>
<keyword evidence="6" id="KW-1185">Reference proteome</keyword>
<keyword evidence="2" id="KW-0238">DNA-binding</keyword>
<proteinExistence type="predicted"/>
<dbReference type="Pfam" id="PF07702">
    <property type="entry name" value="UTRA"/>
    <property type="match status" value="1"/>
</dbReference>
<dbReference type="PRINTS" id="PR00035">
    <property type="entry name" value="HTHGNTR"/>
</dbReference>
<dbReference type="AlphaFoldDB" id="A0A239PY42"/>
<dbReference type="FunFam" id="1.10.10.10:FF:000079">
    <property type="entry name" value="GntR family transcriptional regulator"/>
    <property type="match status" value="1"/>
</dbReference>
<feature type="domain" description="HTH gntR-type" evidence="4">
    <location>
        <begin position="4"/>
        <end position="72"/>
    </location>
</feature>
<evidence type="ECO:0000313" key="5">
    <source>
        <dbReference type="EMBL" id="SNT75229.1"/>
    </source>
</evidence>
<dbReference type="PROSITE" id="PS50949">
    <property type="entry name" value="HTH_GNTR"/>
    <property type="match status" value="1"/>
</dbReference>
<keyword evidence="3" id="KW-0804">Transcription</keyword>
<reference evidence="5 6" key="1">
    <citation type="submission" date="2017-07" db="EMBL/GenBank/DDBJ databases">
        <authorList>
            <person name="Sun Z.S."/>
            <person name="Albrecht U."/>
            <person name="Echele G."/>
            <person name="Lee C.C."/>
        </authorList>
    </citation>
    <scope>NUCLEOTIDE SEQUENCE [LARGE SCALE GENOMIC DNA]</scope>
    <source>
        <strain evidence="5 6">CGMCC 1.12710</strain>
    </source>
</reference>
<evidence type="ECO:0000256" key="1">
    <source>
        <dbReference type="ARBA" id="ARBA00023015"/>
    </source>
</evidence>
<dbReference type="SMART" id="SM00866">
    <property type="entry name" value="UTRA"/>
    <property type="match status" value="1"/>
</dbReference>
<dbReference type="InterPro" id="IPR028978">
    <property type="entry name" value="Chorismate_lyase_/UTRA_dom_sf"/>
</dbReference>
<organism evidence="5 6">
    <name type="scientific">Amphiplicatus metriothermophilus</name>
    <dbReference type="NCBI Taxonomy" id="1519374"/>
    <lineage>
        <taxon>Bacteria</taxon>
        <taxon>Pseudomonadati</taxon>
        <taxon>Pseudomonadota</taxon>
        <taxon>Alphaproteobacteria</taxon>
        <taxon>Parvularculales</taxon>
        <taxon>Parvularculaceae</taxon>
        <taxon>Amphiplicatus</taxon>
    </lineage>
</organism>
<name>A0A239PY42_9PROT</name>
<dbReference type="RefSeq" id="WP_089413055.1">
    <property type="nucleotide sequence ID" value="NZ_FZQA01000007.1"/>
</dbReference>
<dbReference type="PANTHER" id="PTHR44846">
    <property type="entry name" value="MANNOSYL-D-GLYCERATE TRANSPORT/METABOLISM SYSTEM REPRESSOR MNGR-RELATED"/>
    <property type="match status" value="1"/>
</dbReference>
<dbReference type="InterPro" id="IPR036390">
    <property type="entry name" value="WH_DNA-bd_sf"/>
</dbReference>
<dbReference type="OrthoDB" id="9808698at2"/>
<dbReference type="Gene3D" id="1.10.10.10">
    <property type="entry name" value="Winged helix-like DNA-binding domain superfamily/Winged helix DNA-binding domain"/>
    <property type="match status" value="1"/>
</dbReference>
<dbReference type="CDD" id="cd07377">
    <property type="entry name" value="WHTH_GntR"/>
    <property type="match status" value="1"/>
</dbReference>
<accession>A0A239PY42</accession>
<evidence type="ECO:0000256" key="3">
    <source>
        <dbReference type="ARBA" id="ARBA00023163"/>
    </source>
</evidence>
<dbReference type="Pfam" id="PF00392">
    <property type="entry name" value="GntR"/>
    <property type="match status" value="1"/>
</dbReference>
<evidence type="ECO:0000313" key="6">
    <source>
        <dbReference type="Proteomes" id="UP000198346"/>
    </source>
</evidence>
<evidence type="ECO:0000256" key="2">
    <source>
        <dbReference type="ARBA" id="ARBA00023125"/>
    </source>
</evidence>
<dbReference type="Proteomes" id="UP000198346">
    <property type="component" value="Unassembled WGS sequence"/>
</dbReference>
<dbReference type="SMART" id="SM00345">
    <property type="entry name" value="HTH_GNTR"/>
    <property type="match status" value="1"/>
</dbReference>
<dbReference type="InterPro" id="IPR050679">
    <property type="entry name" value="Bact_HTH_transcr_reg"/>
</dbReference>
<sequence length="245" mass="26545">MTATPLYKKVKNHILARIENGDLPVDARAPSEAELVQTLGVSRMTANRALNELAKEGLLVRIAGSGTFVADRRARGELFALRDIAVELAERGHEHSADVLVQEKVAASREAAEAFDESPGAPLIRARVLHRRDGEPVLLEDRLVNAAVAPGYLDADLARTTSYQYLSSIALPEKVEHVVRAAAAPADIARRLAVPVGAPLLIVRRRTWSRGRVVSTATLHYAGDRYELSGVFGPDGAGRAPNRKR</sequence>
<dbReference type="EMBL" id="FZQA01000007">
    <property type="protein sequence ID" value="SNT75229.1"/>
    <property type="molecule type" value="Genomic_DNA"/>
</dbReference>
<dbReference type="SUPFAM" id="SSF46785">
    <property type="entry name" value="Winged helix' DNA-binding domain"/>
    <property type="match status" value="1"/>
</dbReference>
<dbReference type="SUPFAM" id="SSF64288">
    <property type="entry name" value="Chorismate lyase-like"/>
    <property type="match status" value="1"/>
</dbReference>
<keyword evidence="1" id="KW-0805">Transcription regulation</keyword>
<gene>
    <name evidence="5" type="ORF">SAMN06297382_2623</name>
</gene>
<dbReference type="PANTHER" id="PTHR44846:SF16">
    <property type="entry name" value="TRANSCRIPTIONAL REGULATOR PHNF-RELATED"/>
    <property type="match status" value="1"/>
</dbReference>
<dbReference type="InterPro" id="IPR011663">
    <property type="entry name" value="UTRA"/>
</dbReference>
<dbReference type="GO" id="GO:0003677">
    <property type="term" value="F:DNA binding"/>
    <property type="evidence" value="ECO:0007669"/>
    <property type="project" value="UniProtKB-KW"/>
</dbReference>
<dbReference type="InterPro" id="IPR036388">
    <property type="entry name" value="WH-like_DNA-bd_sf"/>
</dbReference>
<protein>
    <submittedName>
        <fullName evidence="5">Transcriptional regulator, GntR family</fullName>
    </submittedName>
</protein>